<evidence type="ECO:0000313" key="3">
    <source>
        <dbReference type="Proteomes" id="UP001143474"/>
    </source>
</evidence>
<name>A0A9W6IC09_9ACTN</name>
<organism evidence="2 3">
    <name type="scientific">Streptosporangium carneum</name>
    <dbReference type="NCBI Taxonomy" id="47481"/>
    <lineage>
        <taxon>Bacteria</taxon>
        <taxon>Bacillati</taxon>
        <taxon>Actinomycetota</taxon>
        <taxon>Actinomycetes</taxon>
        <taxon>Streptosporangiales</taxon>
        <taxon>Streptosporangiaceae</taxon>
        <taxon>Streptosporangium</taxon>
    </lineage>
</organism>
<protein>
    <submittedName>
        <fullName evidence="2">Uncharacterized protein</fullName>
    </submittedName>
</protein>
<reference evidence="2" key="1">
    <citation type="journal article" date="2014" name="Int. J. Syst. Evol. Microbiol.">
        <title>Complete genome sequence of Corynebacterium casei LMG S-19264T (=DSM 44701T), isolated from a smear-ripened cheese.</title>
        <authorList>
            <consortium name="US DOE Joint Genome Institute (JGI-PGF)"/>
            <person name="Walter F."/>
            <person name="Albersmeier A."/>
            <person name="Kalinowski J."/>
            <person name="Ruckert C."/>
        </authorList>
    </citation>
    <scope>NUCLEOTIDE SEQUENCE</scope>
    <source>
        <strain evidence="2">VKM Ac-2007</strain>
    </source>
</reference>
<reference evidence="2" key="2">
    <citation type="submission" date="2023-01" db="EMBL/GenBank/DDBJ databases">
        <authorList>
            <person name="Sun Q."/>
            <person name="Evtushenko L."/>
        </authorList>
    </citation>
    <scope>NUCLEOTIDE SEQUENCE</scope>
    <source>
        <strain evidence="2">VKM Ac-2007</strain>
    </source>
</reference>
<dbReference type="Proteomes" id="UP001143474">
    <property type="component" value="Unassembled WGS sequence"/>
</dbReference>
<feature type="region of interest" description="Disordered" evidence="1">
    <location>
        <begin position="59"/>
        <end position="82"/>
    </location>
</feature>
<evidence type="ECO:0000313" key="2">
    <source>
        <dbReference type="EMBL" id="GLK14918.1"/>
    </source>
</evidence>
<gene>
    <name evidence="2" type="ORF">GCM10017600_83310</name>
</gene>
<proteinExistence type="predicted"/>
<accession>A0A9W6IC09</accession>
<comment type="caution">
    <text evidence="2">The sequence shown here is derived from an EMBL/GenBank/DDBJ whole genome shotgun (WGS) entry which is preliminary data.</text>
</comment>
<dbReference type="EMBL" id="BSEV01000039">
    <property type="protein sequence ID" value="GLK14918.1"/>
    <property type="molecule type" value="Genomic_DNA"/>
</dbReference>
<keyword evidence="3" id="KW-1185">Reference proteome</keyword>
<dbReference type="AlphaFoldDB" id="A0A9W6IC09"/>
<sequence length="82" mass="8703">MVPVPEGATQSPPMNSVSCWSMMRCLLVGGPEPVREPLLAGTVSVEEERPTMFSVAETHPVDETESCSADDGKRAWVDGVGA</sequence>
<evidence type="ECO:0000256" key="1">
    <source>
        <dbReference type="SAM" id="MobiDB-lite"/>
    </source>
</evidence>